<dbReference type="Gene3D" id="2.30.180.10">
    <property type="entry name" value="FAS1 domain"/>
    <property type="match status" value="4"/>
</dbReference>
<proteinExistence type="predicted"/>
<protein>
    <recommendedName>
        <fullName evidence="2">FAS1 domain-containing protein</fullName>
    </recommendedName>
</protein>
<dbReference type="InterPro" id="IPR036378">
    <property type="entry name" value="FAS1_dom_sf"/>
</dbReference>
<dbReference type="PANTHER" id="PTHR10900:SF77">
    <property type="entry name" value="FI19380P1"/>
    <property type="match status" value="1"/>
</dbReference>
<dbReference type="EMBL" id="CAEY01000521">
    <property type="status" value="NOT_ANNOTATED_CDS"/>
    <property type="molecule type" value="Genomic_DNA"/>
</dbReference>
<dbReference type="AlphaFoldDB" id="T1KTB7"/>
<name>T1KTB7_TETUR</name>
<evidence type="ECO:0000313" key="3">
    <source>
        <dbReference type="EnsemblMetazoa" id="tetur20g02640.1"/>
    </source>
</evidence>
<sequence length="647" mass="72334">MFTLSLFLCFSLLTQVTLGQVENIYGWAQKSGKYSEWIKQVDKSDANYKPFVQNTAFGVTAFIPTNDAFGKFSEPSNDIISSHLVFGSFDADTLLKIRNKDTLDSTRSRLRFSSGFDRMTNRSAIFVLDARILESHKVGNSMVHIIDRVLNLPKSRDPVAPNALEWIKNRNIYPSVSVRGGVDSFADFIERKNVTFQFSNCAECTFFVPENIDSKTAAKIDANVLLGHVIPNQILFLRSMNNSTPYKTKADSSNLTVELYKEERSDSGSMKSFIYSNTKGSISTHLGNTRVKITRANIPVNNGVIHIIEKPLVITDMSILDYLNEESGTSLSKFYTLLQDFPSLRPVYSRGESNTKLTLFAFTNEAYESVKNDIAVISKNRTAMEDLMKLHFADHKTINSQNAGMIKEAPSLAPSKKLHFSVDRDRLYVEGDGVKAATVLQDISCTNGVIHVINKVLGIPSSPIKDKLREDPQLKTTFTVAEKMRSDWLARLGDKSKNFTFFAPSEAAWKKLHDEDPSSYKQLVDGLYADNAMNILNRHLVERQAISLENLSTMKSVQTVNSQLMIETKASPSGQTQVVLKFMQLKSTIVRPDIKAINGYIHEIDTILMQDVDLTVQASAVRGSSSISRISPAIIIFSIAAYILKLF</sequence>
<accession>T1KTB7</accession>
<evidence type="ECO:0000256" key="1">
    <source>
        <dbReference type="SAM" id="SignalP"/>
    </source>
</evidence>
<dbReference type="InterPro" id="IPR050904">
    <property type="entry name" value="Adhesion/Biosynth-related"/>
</dbReference>
<dbReference type="InterPro" id="IPR000782">
    <property type="entry name" value="FAS1_domain"/>
</dbReference>
<dbReference type="Proteomes" id="UP000015104">
    <property type="component" value="Unassembled WGS sequence"/>
</dbReference>
<dbReference type="EnsemblMetazoa" id="tetur20g02640.1">
    <property type="protein sequence ID" value="tetur20g02640.1"/>
    <property type="gene ID" value="tetur20g02640"/>
</dbReference>
<feature type="domain" description="FAS1" evidence="2">
    <location>
        <begin position="461"/>
        <end position="608"/>
    </location>
</feature>
<dbReference type="KEGG" id="tut:107367033"/>
<evidence type="ECO:0000313" key="4">
    <source>
        <dbReference type="Proteomes" id="UP000015104"/>
    </source>
</evidence>
<dbReference type="OMA" id="LYADNAM"/>
<dbReference type="GO" id="GO:0016236">
    <property type="term" value="P:macroautophagy"/>
    <property type="evidence" value="ECO:0007669"/>
    <property type="project" value="TreeGrafter"/>
</dbReference>
<dbReference type="PANTHER" id="PTHR10900">
    <property type="entry name" value="PERIOSTIN-RELATED"/>
    <property type="match status" value="1"/>
</dbReference>
<dbReference type="HOGENOM" id="CLU_415780_0_0_1"/>
<dbReference type="PROSITE" id="PS50213">
    <property type="entry name" value="FAS1"/>
    <property type="match status" value="4"/>
</dbReference>
<keyword evidence="4" id="KW-1185">Reference proteome</keyword>
<reference evidence="4" key="1">
    <citation type="submission" date="2011-08" db="EMBL/GenBank/DDBJ databases">
        <authorList>
            <person name="Rombauts S."/>
        </authorList>
    </citation>
    <scope>NUCLEOTIDE SEQUENCE</scope>
    <source>
        <strain evidence="4">London</strain>
    </source>
</reference>
<feature type="chain" id="PRO_5004581771" description="FAS1 domain-containing protein" evidence="1">
    <location>
        <begin position="20"/>
        <end position="647"/>
    </location>
</feature>
<dbReference type="SMART" id="SM00554">
    <property type="entry name" value="FAS1"/>
    <property type="match status" value="4"/>
</dbReference>
<evidence type="ECO:0000259" key="2">
    <source>
        <dbReference type="PROSITE" id="PS50213"/>
    </source>
</evidence>
<gene>
    <name evidence="3" type="primary">107367033</name>
</gene>
<dbReference type="OrthoDB" id="7700931at2759"/>
<feature type="domain" description="FAS1" evidence="2">
    <location>
        <begin position="169"/>
        <end position="312"/>
    </location>
</feature>
<dbReference type="GO" id="GO:0005615">
    <property type="term" value="C:extracellular space"/>
    <property type="evidence" value="ECO:0007669"/>
    <property type="project" value="TreeGrafter"/>
</dbReference>
<dbReference type="eggNOG" id="KOG1437">
    <property type="taxonomic scope" value="Eukaryota"/>
</dbReference>
<dbReference type="Pfam" id="PF02469">
    <property type="entry name" value="Fasciclin"/>
    <property type="match status" value="4"/>
</dbReference>
<feature type="signal peptide" evidence="1">
    <location>
        <begin position="1"/>
        <end position="19"/>
    </location>
</feature>
<organism evidence="3 4">
    <name type="scientific">Tetranychus urticae</name>
    <name type="common">Two-spotted spider mite</name>
    <dbReference type="NCBI Taxonomy" id="32264"/>
    <lineage>
        <taxon>Eukaryota</taxon>
        <taxon>Metazoa</taxon>
        <taxon>Ecdysozoa</taxon>
        <taxon>Arthropoda</taxon>
        <taxon>Chelicerata</taxon>
        <taxon>Arachnida</taxon>
        <taxon>Acari</taxon>
        <taxon>Acariformes</taxon>
        <taxon>Trombidiformes</taxon>
        <taxon>Prostigmata</taxon>
        <taxon>Eleutherengona</taxon>
        <taxon>Raphignathae</taxon>
        <taxon>Tetranychoidea</taxon>
        <taxon>Tetranychidae</taxon>
        <taxon>Tetranychus</taxon>
    </lineage>
</organism>
<feature type="domain" description="FAS1" evidence="2">
    <location>
        <begin position="316"/>
        <end position="457"/>
    </location>
</feature>
<reference evidence="3" key="2">
    <citation type="submission" date="2015-06" db="UniProtKB">
        <authorList>
            <consortium name="EnsemblMetazoa"/>
        </authorList>
    </citation>
    <scope>IDENTIFICATION</scope>
</reference>
<feature type="domain" description="FAS1" evidence="2">
    <location>
        <begin position="21"/>
        <end position="150"/>
    </location>
</feature>
<dbReference type="SUPFAM" id="SSF82153">
    <property type="entry name" value="FAS1 domain"/>
    <property type="match status" value="4"/>
</dbReference>
<keyword evidence="1" id="KW-0732">Signal</keyword>